<reference evidence="1 2" key="1">
    <citation type="submission" date="2018-06" db="EMBL/GenBank/DDBJ databases">
        <authorList>
            <consortium name="Pathogen Informatics"/>
            <person name="Doyle S."/>
        </authorList>
    </citation>
    <scope>NUCLEOTIDE SEQUENCE [LARGE SCALE GENOMIC DNA]</scope>
    <source>
        <strain evidence="1 2">NCTC13315</strain>
    </source>
</reference>
<keyword evidence="2" id="KW-1185">Reference proteome</keyword>
<sequence length="47" mass="5372">MPKVIFSFAGTRDNGEVDTEKLEKQSFNDDVIRVYFRGCQEKNMGNG</sequence>
<dbReference type="RefSeq" id="WP_160149874.1">
    <property type="nucleotide sequence ID" value="NZ_CAAAHO010000007.1"/>
</dbReference>
<accession>A0A378I1Y2</accession>
<organism evidence="1 2">
    <name type="scientific">Legionella beliardensis</name>
    <dbReference type="NCBI Taxonomy" id="91822"/>
    <lineage>
        <taxon>Bacteria</taxon>
        <taxon>Pseudomonadati</taxon>
        <taxon>Pseudomonadota</taxon>
        <taxon>Gammaproteobacteria</taxon>
        <taxon>Legionellales</taxon>
        <taxon>Legionellaceae</taxon>
        <taxon>Legionella</taxon>
    </lineage>
</organism>
<gene>
    <name evidence="1" type="ORF">NCTC13315_01734</name>
</gene>
<proteinExistence type="predicted"/>
<evidence type="ECO:0000313" key="2">
    <source>
        <dbReference type="Proteomes" id="UP000254968"/>
    </source>
</evidence>
<dbReference type="AlphaFoldDB" id="A0A378I1Y2"/>
<name>A0A378I1Y2_9GAMM</name>
<dbReference type="Proteomes" id="UP000254968">
    <property type="component" value="Unassembled WGS sequence"/>
</dbReference>
<dbReference type="EMBL" id="UGNV01000001">
    <property type="protein sequence ID" value="STX29197.1"/>
    <property type="molecule type" value="Genomic_DNA"/>
</dbReference>
<dbReference type="OrthoDB" id="5642915at2"/>
<protein>
    <submittedName>
        <fullName evidence="1">Uncharacterized protein</fullName>
    </submittedName>
</protein>
<evidence type="ECO:0000313" key="1">
    <source>
        <dbReference type="EMBL" id="STX29197.1"/>
    </source>
</evidence>